<proteinExistence type="predicted"/>
<keyword evidence="1 4" id="KW-0808">Transferase</keyword>
<dbReference type="PANTHER" id="PTHR43072:SF23">
    <property type="entry name" value="UPF0039 PROTEIN C11D3.02C"/>
    <property type="match status" value="1"/>
</dbReference>
<dbReference type="PANTHER" id="PTHR43072">
    <property type="entry name" value="N-ACETYLTRANSFERASE"/>
    <property type="match status" value="1"/>
</dbReference>
<dbReference type="EC" id="2.3.1.-" evidence="4"/>
<dbReference type="RefSeq" id="WP_211557506.1">
    <property type="nucleotide sequence ID" value="NZ_JAGVRK010000001.1"/>
</dbReference>
<dbReference type="EMBL" id="JAGVRK010000001">
    <property type="protein sequence ID" value="MBS2968581.1"/>
    <property type="molecule type" value="Genomic_DNA"/>
</dbReference>
<reference evidence="4 5" key="1">
    <citation type="submission" date="2021-04" db="EMBL/GenBank/DDBJ databases">
        <title>Metabacillus sp. strain KIGAM252 whole genome sequence.</title>
        <authorList>
            <person name="Seo M.-J."/>
            <person name="Cho E.-S."/>
            <person name="Hwang C.Y."/>
            <person name="Yoon D.J."/>
        </authorList>
    </citation>
    <scope>NUCLEOTIDE SEQUENCE [LARGE SCALE GENOMIC DNA]</scope>
    <source>
        <strain evidence="4 5">KIGAM252</strain>
    </source>
</reference>
<keyword evidence="2 4" id="KW-0012">Acyltransferase</keyword>
<dbReference type="InterPro" id="IPR016181">
    <property type="entry name" value="Acyl_CoA_acyltransferase"/>
</dbReference>
<evidence type="ECO:0000259" key="3">
    <source>
        <dbReference type="PROSITE" id="PS51186"/>
    </source>
</evidence>
<feature type="domain" description="N-acetyltransferase" evidence="3">
    <location>
        <begin position="1"/>
        <end position="163"/>
    </location>
</feature>
<name>A0ABS5LCV5_9BACI</name>
<accession>A0ABS5LCV5</accession>
<dbReference type="Pfam" id="PF00583">
    <property type="entry name" value="Acetyltransf_1"/>
    <property type="match status" value="1"/>
</dbReference>
<organism evidence="4 5">
    <name type="scientific">Metabacillus flavus</name>
    <dbReference type="NCBI Taxonomy" id="2823519"/>
    <lineage>
        <taxon>Bacteria</taxon>
        <taxon>Bacillati</taxon>
        <taxon>Bacillota</taxon>
        <taxon>Bacilli</taxon>
        <taxon>Bacillales</taxon>
        <taxon>Bacillaceae</taxon>
        <taxon>Metabacillus</taxon>
    </lineage>
</organism>
<dbReference type="InterPro" id="IPR000182">
    <property type="entry name" value="GNAT_dom"/>
</dbReference>
<dbReference type="SUPFAM" id="SSF55729">
    <property type="entry name" value="Acyl-CoA N-acyltransferases (Nat)"/>
    <property type="match status" value="1"/>
</dbReference>
<sequence>MIRPLLIEYASSHLELLIALDQQTDTLLYEHGERSSDSADYRNRLSASLNKQLFIWVSEDQDGFHGHLAVLPCQLNRNRHKASVVIGLLPEYQNMGIGGKLMDTAVAWSKLQGLHRLELTVMTHNEPAIALYKKKKFSLEGTVRHSLLVNGEWVDEYIMGRLL</sequence>
<comment type="caution">
    <text evidence="4">The sequence shown here is derived from an EMBL/GenBank/DDBJ whole genome shotgun (WGS) entry which is preliminary data.</text>
</comment>
<evidence type="ECO:0000313" key="4">
    <source>
        <dbReference type="EMBL" id="MBS2968581.1"/>
    </source>
</evidence>
<keyword evidence="5" id="KW-1185">Reference proteome</keyword>
<dbReference type="CDD" id="cd04301">
    <property type="entry name" value="NAT_SF"/>
    <property type="match status" value="1"/>
</dbReference>
<dbReference type="GO" id="GO:0016746">
    <property type="term" value="F:acyltransferase activity"/>
    <property type="evidence" value="ECO:0007669"/>
    <property type="project" value="UniProtKB-KW"/>
</dbReference>
<evidence type="ECO:0000313" key="5">
    <source>
        <dbReference type="Proteomes" id="UP000682403"/>
    </source>
</evidence>
<gene>
    <name evidence="4" type="ORF">J9317_07400</name>
</gene>
<dbReference type="Proteomes" id="UP000682403">
    <property type="component" value="Unassembled WGS sequence"/>
</dbReference>
<dbReference type="PROSITE" id="PS51186">
    <property type="entry name" value="GNAT"/>
    <property type="match status" value="1"/>
</dbReference>
<dbReference type="Gene3D" id="3.40.630.30">
    <property type="match status" value="1"/>
</dbReference>
<protein>
    <submittedName>
        <fullName evidence="4">GNAT family N-acetyltransferase</fullName>
        <ecNumber evidence="4">2.3.1.-</ecNumber>
    </submittedName>
</protein>
<evidence type="ECO:0000256" key="1">
    <source>
        <dbReference type="ARBA" id="ARBA00022679"/>
    </source>
</evidence>
<evidence type="ECO:0000256" key="2">
    <source>
        <dbReference type="ARBA" id="ARBA00023315"/>
    </source>
</evidence>